<dbReference type="RefSeq" id="WP_129351955.1">
    <property type="nucleotide sequence ID" value="NZ_CP026538.1"/>
</dbReference>
<dbReference type="EMBL" id="CP026538">
    <property type="protein sequence ID" value="QAZ67404.1"/>
    <property type="molecule type" value="Genomic_DNA"/>
</dbReference>
<dbReference type="AlphaFoldDB" id="A0A4P6HLG5"/>
<proteinExistence type="predicted"/>
<dbReference type="KEGG" id="dcb:C3Y92_09285"/>
<feature type="transmembrane region" description="Helical" evidence="1">
    <location>
        <begin position="74"/>
        <end position="90"/>
    </location>
</feature>
<keyword evidence="3" id="KW-1185">Reference proteome</keyword>
<feature type="transmembrane region" description="Helical" evidence="1">
    <location>
        <begin position="12"/>
        <end position="32"/>
    </location>
</feature>
<sequence>MRHPGDALGRGCLLVSLTALWAMLAMRLYVVWRDGMWLAWPMGDVLPDVLVRRIFALPDAGPRDALVWLLRQDALYWVAAVCLVLWLLAAPGRSAPGGDDDELSR</sequence>
<protein>
    <submittedName>
        <fullName evidence="2">Uncharacterized protein</fullName>
    </submittedName>
</protein>
<keyword evidence="1" id="KW-0812">Transmembrane</keyword>
<gene>
    <name evidence="2" type="ORF">C3Y92_09285</name>
</gene>
<dbReference type="Proteomes" id="UP000293296">
    <property type="component" value="Chromosome"/>
</dbReference>
<evidence type="ECO:0000313" key="3">
    <source>
        <dbReference type="Proteomes" id="UP000293296"/>
    </source>
</evidence>
<organism evidence="2 3">
    <name type="scientific">Solidesulfovibrio carbinolicus</name>
    <dbReference type="NCBI Taxonomy" id="296842"/>
    <lineage>
        <taxon>Bacteria</taxon>
        <taxon>Pseudomonadati</taxon>
        <taxon>Thermodesulfobacteriota</taxon>
        <taxon>Desulfovibrionia</taxon>
        <taxon>Desulfovibrionales</taxon>
        <taxon>Desulfovibrionaceae</taxon>
        <taxon>Solidesulfovibrio</taxon>
    </lineage>
</organism>
<keyword evidence="1" id="KW-1133">Transmembrane helix</keyword>
<reference evidence="2 3" key="1">
    <citation type="submission" date="2018-02" db="EMBL/GenBank/DDBJ databases">
        <title>Genome sequence of Desulfovibrio carbinolicus DSM 3852.</title>
        <authorList>
            <person name="Wilbanks E."/>
            <person name="Skennerton C.T."/>
            <person name="Orphan V.J."/>
        </authorList>
    </citation>
    <scope>NUCLEOTIDE SEQUENCE [LARGE SCALE GENOMIC DNA]</scope>
    <source>
        <strain evidence="2 3">DSM 3852</strain>
    </source>
</reference>
<evidence type="ECO:0000256" key="1">
    <source>
        <dbReference type="SAM" id="Phobius"/>
    </source>
</evidence>
<name>A0A4P6HLG5_9BACT</name>
<keyword evidence="1" id="KW-0472">Membrane</keyword>
<evidence type="ECO:0000313" key="2">
    <source>
        <dbReference type="EMBL" id="QAZ67404.1"/>
    </source>
</evidence>
<dbReference type="OrthoDB" id="5457515at2"/>
<accession>A0A4P6HLG5</accession>